<dbReference type="Proteomes" id="UP000233551">
    <property type="component" value="Unassembled WGS sequence"/>
</dbReference>
<protein>
    <recommendedName>
        <fullName evidence="2">DUF7745 domain-containing protein</fullName>
    </recommendedName>
</protein>
<keyword evidence="4" id="KW-1185">Reference proteome</keyword>
<feature type="region of interest" description="Disordered" evidence="1">
    <location>
        <begin position="160"/>
        <end position="235"/>
    </location>
</feature>
<feature type="compositionally biased region" description="Low complexity" evidence="1">
    <location>
        <begin position="160"/>
        <end position="176"/>
    </location>
</feature>
<feature type="domain" description="DUF7745" evidence="2">
    <location>
        <begin position="19"/>
        <end position="73"/>
    </location>
</feature>
<evidence type="ECO:0000259" key="2">
    <source>
        <dbReference type="Pfam" id="PF24924"/>
    </source>
</evidence>
<evidence type="ECO:0000313" key="4">
    <source>
        <dbReference type="Proteomes" id="UP000233551"/>
    </source>
</evidence>
<dbReference type="Pfam" id="PF24924">
    <property type="entry name" value="DUF7745"/>
    <property type="match status" value="1"/>
</dbReference>
<organism evidence="3 4">
    <name type="scientific">Punica granatum</name>
    <name type="common">Pomegranate</name>
    <dbReference type="NCBI Taxonomy" id="22663"/>
    <lineage>
        <taxon>Eukaryota</taxon>
        <taxon>Viridiplantae</taxon>
        <taxon>Streptophyta</taxon>
        <taxon>Embryophyta</taxon>
        <taxon>Tracheophyta</taxon>
        <taxon>Spermatophyta</taxon>
        <taxon>Magnoliopsida</taxon>
        <taxon>eudicotyledons</taxon>
        <taxon>Gunneridae</taxon>
        <taxon>Pentapetalae</taxon>
        <taxon>rosids</taxon>
        <taxon>malvids</taxon>
        <taxon>Myrtales</taxon>
        <taxon>Lythraceae</taxon>
        <taxon>Punica</taxon>
    </lineage>
</organism>
<proteinExistence type="predicted"/>
<accession>A0A2I0HJW3</accession>
<gene>
    <name evidence="3" type="ORF">CRG98_047624</name>
</gene>
<dbReference type="EMBL" id="PGOL01008140">
    <property type="protein sequence ID" value="PKI31985.1"/>
    <property type="molecule type" value="Genomic_DNA"/>
</dbReference>
<sequence length="235" mass="25949">MRIWRTLRPVDHAFIRGIIGDVVMFTETPVDWLFLRTAAEFWDPEHAVFHFQGTELAPTIEEYTALIQRPTPTTHSIFVPNPFTTVQAHTSSFSDLIEAGKKLDLGIKLGRMEDPTSKGDELSKKAPTTSSSSCGRRGKEVTVNTVNTAQQVPQQYSMNYTAAPPTAPSYTPQAPQYRPQASTQPIYYPALPPPPPSAVPSPVVHHYAPTPSQAPQYQPPAPRASQPTQRVPPPQ</sequence>
<reference evidence="3 4" key="1">
    <citation type="submission" date="2017-11" db="EMBL/GenBank/DDBJ databases">
        <title>De-novo sequencing of pomegranate (Punica granatum L.) genome.</title>
        <authorList>
            <person name="Akparov Z."/>
            <person name="Amiraslanov A."/>
            <person name="Hajiyeva S."/>
            <person name="Abbasov M."/>
            <person name="Kaur K."/>
            <person name="Hamwieh A."/>
            <person name="Solovyev V."/>
            <person name="Salamov A."/>
            <person name="Braich B."/>
            <person name="Kosarev P."/>
            <person name="Mahmoud A."/>
            <person name="Hajiyev E."/>
            <person name="Babayeva S."/>
            <person name="Izzatullayeva V."/>
            <person name="Mammadov A."/>
            <person name="Mammadov A."/>
            <person name="Sharifova S."/>
            <person name="Ojaghi J."/>
            <person name="Eynullazada K."/>
            <person name="Bayramov B."/>
            <person name="Abdulazimova A."/>
            <person name="Shahmuradov I."/>
        </authorList>
    </citation>
    <scope>NUCLEOTIDE SEQUENCE [LARGE SCALE GENOMIC DNA]</scope>
    <source>
        <strain evidence="4">cv. AG2017</strain>
        <tissue evidence="3">Leaf</tissue>
    </source>
</reference>
<evidence type="ECO:0000313" key="3">
    <source>
        <dbReference type="EMBL" id="PKI31985.1"/>
    </source>
</evidence>
<comment type="caution">
    <text evidence="3">The sequence shown here is derived from an EMBL/GenBank/DDBJ whole genome shotgun (WGS) entry which is preliminary data.</text>
</comment>
<feature type="compositionally biased region" description="Low complexity" evidence="1">
    <location>
        <begin position="200"/>
        <end position="216"/>
    </location>
</feature>
<dbReference type="AlphaFoldDB" id="A0A2I0HJW3"/>
<feature type="region of interest" description="Disordered" evidence="1">
    <location>
        <begin position="112"/>
        <end position="143"/>
    </location>
</feature>
<feature type="compositionally biased region" description="Basic and acidic residues" evidence="1">
    <location>
        <begin position="112"/>
        <end position="124"/>
    </location>
</feature>
<feature type="compositionally biased region" description="Pro residues" evidence="1">
    <location>
        <begin position="190"/>
        <end position="199"/>
    </location>
</feature>
<feature type="non-terminal residue" evidence="3">
    <location>
        <position position="235"/>
    </location>
</feature>
<dbReference type="InterPro" id="IPR056647">
    <property type="entry name" value="DUF7745"/>
</dbReference>
<name>A0A2I0HJW3_PUNGR</name>
<evidence type="ECO:0000256" key="1">
    <source>
        <dbReference type="SAM" id="MobiDB-lite"/>
    </source>
</evidence>